<reference evidence="3 4" key="1">
    <citation type="submission" date="2024-02" db="EMBL/GenBank/DDBJ databases">
        <title>High-quality chromosome-scale genome assembly of Pensacola bahiagrass (Paspalum notatum Flugge var. saurae).</title>
        <authorList>
            <person name="Vega J.M."/>
            <person name="Podio M."/>
            <person name="Orjuela J."/>
            <person name="Siena L.A."/>
            <person name="Pessino S.C."/>
            <person name="Combes M.C."/>
            <person name="Mariac C."/>
            <person name="Albertini E."/>
            <person name="Pupilli F."/>
            <person name="Ortiz J.P.A."/>
            <person name="Leblanc O."/>
        </authorList>
    </citation>
    <scope>NUCLEOTIDE SEQUENCE [LARGE SCALE GENOMIC DNA]</scope>
    <source>
        <strain evidence="3">R1</strain>
        <tissue evidence="3">Leaf</tissue>
    </source>
</reference>
<dbReference type="InterPro" id="IPR000477">
    <property type="entry name" value="RT_dom"/>
</dbReference>
<name>A0AAQ3WNP8_PASNO</name>
<dbReference type="SUPFAM" id="SSF56672">
    <property type="entry name" value="DNA/RNA polymerases"/>
    <property type="match status" value="1"/>
</dbReference>
<dbReference type="PANTHER" id="PTHR33116:SF78">
    <property type="entry name" value="OS12G0587133 PROTEIN"/>
    <property type="match status" value="1"/>
</dbReference>
<keyword evidence="1" id="KW-0472">Membrane</keyword>
<keyword evidence="1" id="KW-0812">Transmembrane</keyword>
<evidence type="ECO:0000256" key="1">
    <source>
        <dbReference type="SAM" id="Phobius"/>
    </source>
</evidence>
<sequence>MNVFNALWSLDLRSLYLLNDAYIVLLKKKDDAAELKDFRPISLIHSLSKLITKLLAVRLAPKLDSLISPNQSAFIKARCIHDNFQTVQLTCKLLHKKKLPFVLLKIDLARAFDSVARPFLLEVLEFLGFSRRWRDWIAGILSTSSTKILVNGRPGKRICHVRGLRQGDPLSPMLFVIVMEMLSGLISFADRAGFLTNLQLPAIRSRAFLYADDLVIFVAPKQGDLSLLKSMLDIFAGASGLCTNLSKCSATPIACTPADTNLVLAILGCRLSTFPCTYLGVPLSIKRVCRSNEQVLVDKVAARIPKWKGSLLNLAGRTVLVKSTLSAIPIHVAIATCLSGWAIHEIDKLRRSFLWTGLAISVAGRCKVAWETVCRPIVFGGLGVSNLHLLGIALRDRWCWLQRTDPTRLWAELPSFVEPKVRDLFRAGTEIIIGDGRTTLFWVDNWLDGLAIDVIAPNLMAAVSPRRRIRTVRDGLLNGAWISDIRGVLDDVMIAEYIEVWERIRHVSLSEGVPDQFRWRWTLNGIYTSSSAYQSCFFGSTMMLGAKFIWKSKVPPKRWTAAGLLFVATVMVFRIVTPALYATRNQNASIISFCAALSLARSGFWCFDQCPGIL</sequence>
<keyword evidence="4" id="KW-1185">Reference proteome</keyword>
<dbReference type="CDD" id="cd01650">
    <property type="entry name" value="RT_nLTR_like"/>
    <property type="match status" value="1"/>
</dbReference>
<feature type="domain" description="Reverse transcriptase" evidence="2">
    <location>
        <begin position="7"/>
        <end position="283"/>
    </location>
</feature>
<organism evidence="3 4">
    <name type="scientific">Paspalum notatum var. saurae</name>
    <dbReference type="NCBI Taxonomy" id="547442"/>
    <lineage>
        <taxon>Eukaryota</taxon>
        <taxon>Viridiplantae</taxon>
        <taxon>Streptophyta</taxon>
        <taxon>Embryophyta</taxon>
        <taxon>Tracheophyta</taxon>
        <taxon>Spermatophyta</taxon>
        <taxon>Magnoliopsida</taxon>
        <taxon>Liliopsida</taxon>
        <taxon>Poales</taxon>
        <taxon>Poaceae</taxon>
        <taxon>PACMAD clade</taxon>
        <taxon>Panicoideae</taxon>
        <taxon>Andropogonodae</taxon>
        <taxon>Paspaleae</taxon>
        <taxon>Paspalinae</taxon>
        <taxon>Paspalum</taxon>
    </lineage>
</organism>
<dbReference type="PANTHER" id="PTHR33116">
    <property type="entry name" value="REVERSE TRANSCRIPTASE ZINC-BINDING DOMAIN-CONTAINING PROTEIN-RELATED-RELATED"/>
    <property type="match status" value="1"/>
</dbReference>
<dbReference type="AlphaFoldDB" id="A0AAQ3WNP8"/>
<accession>A0AAQ3WNP8</accession>
<dbReference type="Pfam" id="PF00078">
    <property type="entry name" value="RVT_1"/>
    <property type="match status" value="1"/>
</dbReference>
<dbReference type="EMBL" id="CP144748">
    <property type="protein sequence ID" value="WVZ67945.1"/>
    <property type="molecule type" value="Genomic_DNA"/>
</dbReference>
<dbReference type="Proteomes" id="UP001341281">
    <property type="component" value="Chromosome 04"/>
</dbReference>
<evidence type="ECO:0000259" key="2">
    <source>
        <dbReference type="PROSITE" id="PS50878"/>
    </source>
</evidence>
<feature type="transmembrane region" description="Helical" evidence="1">
    <location>
        <begin position="562"/>
        <end position="582"/>
    </location>
</feature>
<proteinExistence type="predicted"/>
<protein>
    <recommendedName>
        <fullName evidence="2">Reverse transcriptase domain-containing protein</fullName>
    </recommendedName>
</protein>
<gene>
    <name evidence="3" type="ORF">U9M48_016957</name>
</gene>
<evidence type="ECO:0000313" key="3">
    <source>
        <dbReference type="EMBL" id="WVZ67945.1"/>
    </source>
</evidence>
<dbReference type="InterPro" id="IPR043502">
    <property type="entry name" value="DNA/RNA_pol_sf"/>
</dbReference>
<evidence type="ECO:0000313" key="4">
    <source>
        <dbReference type="Proteomes" id="UP001341281"/>
    </source>
</evidence>
<keyword evidence="1" id="KW-1133">Transmembrane helix</keyword>
<dbReference type="PROSITE" id="PS50878">
    <property type="entry name" value="RT_POL"/>
    <property type="match status" value="1"/>
</dbReference>